<dbReference type="Proteomes" id="UP000646579">
    <property type="component" value="Unassembled WGS sequence"/>
</dbReference>
<dbReference type="InterPro" id="IPR013096">
    <property type="entry name" value="Cupin_2"/>
</dbReference>
<dbReference type="EMBL" id="BMZE01000003">
    <property type="protein sequence ID" value="GHA30906.1"/>
    <property type="molecule type" value="Genomic_DNA"/>
</dbReference>
<protein>
    <submittedName>
        <fullName evidence="2">Mannose-6-phosphate isomerase</fullName>
    </submittedName>
</protein>
<reference evidence="2" key="1">
    <citation type="journal article" date="2014" name="Int. J. Syst. Evol. Microbiol.">
        <title>Complete genome sequence of Corynebacterium casei LMG S-19264T (=DSM 44701T), isolated from a smear-ripened cheese.</title>
        <authorList>
            <consortium name="US DOE Joint Genome Institute (JGI-PGF)"/>
            <person name="Walter F."/>
            <person name="Albersmeier A."/>
            <person name="Kalinowski J."/>
            <person name="Ruckert C."/>
        </authorList>
    </citation>
    <scope>NUCLEOTIDE SEQUENCE</scope>
    <source>
        <strain evidence="2">KCTC 32437</strain>
    </source>
</reference>
<reference evidence="2" key="2">
    <citation type="submission" date="2020-09" db="EMBL/GenBank/DDBJ databases">
        <authorList>
            <person name="Sun Q."/>
            <person name="Kim S."/>
        </authorList>
    </citation>
    <scope>NUCLEOTIDE SEQUENCE</scope>
    <source>
        <strain evidence="2">KCTC 32437</strain>
    </source>
</reference>
<proteinExistence type="predicted"/>
<dbReference type="AlphaFoldDB" id="A0A918SBV7"/>
<name>A0A918SBV7_9HYPH</name>
<dbReference type="PANTHER" id="PTHR36114">
    <property type="entry name" value="16.7 KDA PROTEIN IN WHIE LOCUS"/>
    <property type="match status" value="1"/>
</dbReference>
<feature type="domain" description="Cupin type-2" evidence="1">
    <location>
        <begin position="39"/>
        <end position="97"/>
    </location>
</feature>
<dbReference type="InterPro" id="IPR011051">
    <property type="entry name" value="RmlC_Cupin_sf"/>
</dbReference>
<keyword evidence="2" id="KW-0413">Isomerase</keyword>
<dbReference type="InterPro" id="IPR014710">
    <property type="entry name" value="RmlC-like_jellyroll"/>
</dbReference>
<dbReference type="SUPFAM" id="SSF51182">
    <property type="entry name" value="RmlC-like cupins"/>
    <property type="match status" value="1"/>
</dbReference>
<dbReference type="CDD" id="cd02226">
    <property type="entry name" value="cupin_YdbB-like"/>
    <property type="match status" value="1"/>
</dbReference>
<dbReference type="RefSeq" id="WP_189426398.1">
    <property type="nucleotide sequence ID" value="NZ_BMZE01000003.1"/>
</dbReference>
<dbReference type="Gene3D" id="2.60.120.10">
    <property type="entry name" value="Jelly Rolls"/>
    <property type="match status" value="1"/>
</dbReference>
<evidence type="ECO:0000313" key="2">
    <source>
        <dbReference type="EMBL" id="GHA30906.1"/>
    </source>
</evidence>
<dbReference type="PANTHER" id="PTHR36114:SF1">
    <property type="entry name" value="16.7 KDA PROTEIN IN WHIE LOCUS"/>
    <property type="match status" value="1"/>
</dbReference>
<evidence type="ECO:0000313" key="3">
    <source>
        <dbReference type="Proteomes" id="UP000646579"/>
    </source>
</evidence>
<sequence length="118" mass="13154">MSPTQVNLSEKLALFSEHWSPRIVADFNGHDIMLAKLKGEFPWHKHDDTDDFFLVVKGEITIETENGNVPLKEGELYVVPKGVQHRPVAREEAHVLLIETAGEPNTGDAATAAEKIRI</sequence>
<dbReference type="Pfam" id="PF07883">
    <property type="entry name" value="Cupin_2"/>
    <property type="match status" value="1"/>
</dbReference>
<comment type="caution">
    <text evidence="2">The sequence shown here is derived from an EMBL/GenBank/DDBJ whole genome shotgun (WGS) entry which is preliminary data.</text>
</comment>
<organism evidence="2 3">
    <name type="scientific">Devosia pacifica</name>
    <dbReference type="NCBI Taxonomy" id="1335967"/>
    <lineage>
        <taxon>Bacteria</taxon>
        <taxon>Pseudomonadati</taxon>
        <taxon>Pseudomonadota</taxon>
        <taxon>Alphaproteobacteria</taxon>
        <taxon>Hyphomicrobiales</taxon>
        <taxon>Devosiaceae</taxon>
        <taxon>Devosia</taxon>
    </lineage>
</organism>
<keyword evidence="3" id="KW-1185">Reference proteome</keyword>
<dbReference type="GO" id="GO:0016853">
    <property type="term" value="F:isomerase activity"/>
    <property type="evidence" value="ECO:0007669"/>
    <property type="project" value="UniProtKB-KW"/>
</dbReference>
<gene>
    <name evidence="2" type="ORF">GCM10007989_28550</name>
</gene>
<dbReference type="InterPro" id="IPR052044">
    <property type="entry name" value="PKS_Associated_Protein"/>
</dbReference>
<evidence type="ECO:0000259" key="1">
    <source>
        <dbReference type="Pfam" id="PF07883"/>
    </source>
</evidence>
<accession>A0A918SBV7</accession>